<keyword evidence="6" id="KW-1185">Reference proteome</keyword>
<name>A0ABX1AGW2_9ACTN</name>
<organism evidence="5 6">
    <name type="scientific">Streptomyces spiramenti</name>
    <dbReference type="NCBI Taxonomy" id="2720606"/>
    <lineage>
        <taxon>Bacteria</taxon>
        <taxon>Bacillati</taxon>
        <taxon>Actinomycetota</taxon>
        <taxon>Actinomycetes</taxon>
        <taxon>Kitasatosporales</taxon>
        <taxon>Streptomycetaceae</taxon>
        <taxon>Streptomyces</taxon>
    </lineage>
</organism>
<keyword evidence="1" id="KW-0547">Nucleotide-binding</keyword>
<evidence type="ECO:0000313" key="6">
    <source>
        <dbReference type="Proteomes" id="UP000746503"/>
    </source>
</evidence>
<dbReference type="PROSITE" id="PS50893">
    <property type="entry name" value="ABC_TRANSPORTER_2"/>
    <property type="match status" value="2"/>
</dbReference>
<evidence type="ECO:0000256" key="1">
    <source>
        <dbReference type="ARBA" id="ARBA00022741"/>
    </source>
</evidence>
<dbReference type="Proteomes" id="UP000746503">
    <property type="component" value="Unassembled WGS sequence"/>
</dbReference>
<dbReference type="InterPro" id="IPR003593">
    <property type="entry name" value="AAA+_ATPase"/>
</dbReference>
<dbReference type="GO" id="GO:0005524">
    <property type="term" value="F:ATP binding"/>
    <property type="evidence" value="ECO:0007669"/>
    <property type="project" value="UniProtKB-KW"/>
</dbReference>
<dbReference type="Pfam" id="PF00005">
    <property type="entry name" value="ABC_tran"/>
    <property type="match status" value="2"/>
</dbReference>
<comment type="caution">
    <text evidence="5">The sequence shown here is derived from an EMBL/GenBank/DDBJ whole genome shotgun (WGS) entry which is preliminary data.</text>
</comment>
<evidence type="ECO:0000256" key="3">
    <source>
        <dbReference type="SAM" id="MobiDB-lite"/>
    </source>
</evidence>
<dbReference type="RefSeq" id="WP_167931719.1">
    <property type="nucleotide sequence ID" value="NZ_JAAVJB010000009.1"/>
</dbReference>
<keyword evidence="2 5" id="KW-0067">ATP-binding</keyword>
<gene>
    <name evidence="5" type="ORF">HCJ92_02555</name>
</gene>
<dbReference type="PANTHER" id="PTHR24220">
    <property type="entry name" value="IMPORT ATP-BINDING PROTEIN"/>
    <property type="match status" value="1"/>
</dbReference>
<dbReference type="Gene3D" id="3.40.50.300">
    <property type="entry name" value="P-loop containing nucleotide triphosphate hydrolases"/>
    <property type="match status" value="2"/>
</dbReference>
<evidence type="ECO:0000313" key="5">
    <source>
        <dbReference type="EMBL" id="NJP65191.1"/>
    </source>
</evidence>
<dbReference type="SUPFAM" id="SSF52540">
    <property type="entry name" value="P-loop containing nucleoside triphosphate hydrolases"/>
    <property type="match status" value="2"/>
</dbReference>
<dbReference type="InterPro" id="IPR003439">
    <property type="entry name" value="ABC_transporter-like_ATP-bd"/>
</dbReference>
<proteinExistence type="predicted"/>
<feature type="region of interest" description="Disordered" evidence="3">
    <location>
        <begin position="220"/>
        <end position="239"/>
    </location>
</feature>
<dbReference type="EMBL" id="JAAVJB010000009">
    <property type="protein sequence ID" value="NJP65191.1"/>
    <property type="molecule type" value="Genomic_DNA"/>
</dbReference>
<feature type="domain" description="ABC transporter" evidence="4">
    <location>
        <begin position="258"/>
        <end position="480"/>
    </location>
</feature>
<dbReference type="PANTHER" id="PTHR24220:SF685">
    <property type="entry name" value="ABC TRANSPORTER RELATED"/>
    <property type="match status" value="1"/>
</dbReference>
<dbReference type="InterPro" id="IPR027417">
    <property type="entry name" value="P-loop_NTPase"/>
</dbReference>
<dbReference type="SMART" id="SM00382">
    <property type="entry name" value="AAA"/>
    <property type="match status" value="2"/>
</dbReference>
<dbReference type="PROSITE" id="PS00211">
    <property type="entry name" value="ABC_TRANSPORTER_1"/>
    <property type="match status" value="2"/>
</dbReference>
<accession>A0ABX1AGW2</accession>
<evidence type="ECO:0000256" key="2">
    <source>
        <dbReference type="ARBA" id="ARBA00022840"/>
    </source>
</evidence>
<sequence length="480" mass="49939">MNLVDVTRLELTSADGVVLADCSLTIRPGERVGLVGRSGSGKTALAHALFGHTRSGITRTGGSVRVAGHDPFTTAGACRVRGRAAAYVPQDCASALPAERRVGWVLDRAARRAGVPRDGLPTAREAVMGDLGLDPGLARAFPHQISGGQAQRVALATALLAGSELLVLDEPTSGLDARAAAELVRLLRRGAGAVAMLLISHDHDIVAELTTRRLTVEAGSLGDGPLDGLDRPGPPAPEPLAAVRLPAEPPRPAGAPLLRAEGVTAGHGGEPALRGTDLDLRAGECVAVVGPSGVGKTTLARVLAGGLVPDAGRLWLREEPCPWPVTRRRGGDRLLVAHVDQDSRGALNPRETVAVALRRARRAALRCGLVPEPAAELLRAVALPATAAGRLPGELSGGERQRVNLARALAAAPQVLLCDEVTASLDPETEQRVLALLAELRIERDLAVLLITHRAAVAATADRVLELRHGLLVPPARSRD</sequence>
<reference evidence="5 6" key="1">
    <citation type="submission" date="2020-03" db="EMBL/GenBank/DDBJ databases">
        <title>Draft genome of Streptomyces sp. ventii, isolated from the Axial Seamount in the Pacific Ocean, and resequencing of the two type strains Streptomyces lonarensis strain NCL 716 and Streptomyces bohaiensis strain 11A07.</title>
        <authorList>
            <person name="Loughran R.M."/>
            <person name="Pfannmuller K.M."/>
            <person name="Wasson B.J."/>
            <person name="Deadmond M.C."/>
            <person name="Paddock B.E."/>
            <person name="Koyack M.J."/>
            <person name="Gallegos D.A."/>
            <person name="Mitchell E.A."/>
            <person name="Ushijima B."/>
            <person name="Saw J.H."/>
            <person name="Mcphail K.L."/>
            <person name="Videau P."/>
        </authorList>
    </citation>
    <scope>NUCLEOTIDE SEQUENCE [LARGE SCALE GENOMIC DNA]</scope>
    <source>
        <strain evidence="6">5675061</strain>
    </source>
</reference>
<evidence type="ECO:0000259" key="4">
    <source>
        <dbReference type="PROSITE" id="PS50893"/>
    </source>
</evidence>
<protein>
    <submittedName>
        <fullName evidence="5">ABC transporter ATP-binding protein</fullName>
    </submittedName>
</protein>
<dbReference type="InterPro" id="IPR015854">
    <property type="entry name" value="ABC_transpr_LolD-like"/>
</dbReference>
<dbReference type="InterPro" id="IPR017871">
    <property type="entry name" value="ABC_transporter-like_CS"/>
</dbReference>
<feature type="domain" description="ABC transporter" evidence="4">
    <location>
        <begin position="1"/>
        <end position="243"/>
    </location>
</feature>